<sequence>MNSVEIPGPPVPSYYNESWKLISQGAEARVWLVPNFIESDATETATSSLASTVICKERFPKAYRHPSLDETLTKSRTKAEAKNLNRCRRGGVSVPVVLAVDLNTKGQTIASDSKSEQENQRNSACLFLEYVHGETIRSFLNIEQEESKEEPPSKRQKVDGEHDHAVIHKKVITRVDAYAEKAAYEVGATIARMHNVNIVHGDLTTSNILIRNPDIPEVTSVNDWKPDIVLIDFGLSSTSVNTKKTSNHEERAVDLYVLERAFVTTHVGSEDLVKEVMRGYKATCQSSDSVFVRLAQVRQRGRKRECFG</sequence>
<reference evidence="12 13" key="1">
    <citation type="journal article" date="2021" name="Sci. Rep.">
        <title>The genome of the diatom Chaetoceros tenuissimus carries an ancient integrated fragment of an extant virus.</title>
        <authorList>
            <person name="Hongo Y."/>
            <person name="Kimura K."/>
            <person name="Takaki Y."/>
            <person name="Yoshida Y."/>
            <person name="Baba S."/>
            <person name="Kobayashi G."/>
            <person name="Nagasaki K."/>
            <person name="Hano T."/>
            <person name="Tomaru Y."/>
        </authorList>
    </citation>
    <scope>NUCLEOTIDE SEQUENCE [LARGE SCALE GENOMIC DNA]</scope>
    <source>
        <strain evidence="12 13">NIES-3715</strain>
    </source>
</reference>
<evidence type="ECO:0000313" key="12">
    <source>
        <dbReference type="EMBL" id="GFH57934.1"/>
    </source>
</evidence>
<keyword evidence="7" id="KW-0418">Kinase</keyword>
<dbReference type="GO" id="GO:0005524">
    <property type="term" value="F:ATP binding"/>
    <property type="evidence" value="ECO:0007669"/>
    <property type="project" value="UniProtKB-KW"/>
</dbReference>
<comment type="catalytic activity">
    <reaction evidence="10">
        <text>L-seryl-[protein] + ATP = O-phospho-L-seryl-[protein] + ADP + H(+)</text>
        <dbReference type="Rhea" id="RHEA:17989"/>
        <dbReference type="Rhea" id="RHEA-COMP:9863"/>
        <dbReference type="Rhea" id="RHEA-COMP:11604"/>
        <dbReference type="ChEBI" id="CHEBI:15378"/>
        <dbReference type="ChEBI" id="CHEBI:29999"/>
        <dbReference type="ChEBI" id="CHEBI:30616"/>
        <dbReference type="ChEBI" id="CHEBI:83421"/>
        <dbReference type="ChEBI" id="CHEBI:456216"/>
        <dbReference type="EC" id="2.7.11.1"/>
    </reaction>
</comment>
<keyword evidence="3" id="KW-0723">Serine/threonine-protein kinase</keyword>
<dbReference type="FunFam" id="3.30.200.20:FF:000201">
    <property type="entry name" value="TP53-regulating kinase isoform X1"/>
    <property type="match status" value="1"/>
</dbReference>
<dbReference type="Proteomes" id="UP001054902">
    <property type="component" value="Unassembled WGS sequence"/>
</dbReference>
<keyword evidence="6" id="KW-0547">Nucleotide-binding</keyword>
<evidence type="ECO:0000256" key="4">
    <source>
        <dbReference type="ARBA" id="ARBA00022679"/>
    </source>
</evidence>
<evidence type="ECO:0000256" key="3">
    <source>
        <dbReference type="ARBA" id="ARBA00022527"/>
    </source>
</evidence>
<dbReference type="Gene3D" id="1.10.510.10">
    <property type="entry name" value="Transferase(Phosphotransferase) domain 1"/>
    <property type="match status" value="1"/>
</dbReference>
<gene>
    <name evidence="12" type="ORF">CTEN210_14410</name>
</gene>
<dbReference type="PANTHER" id="PTHR12209">
    <property type="entry name" value="NON-SPECIFIC SERINE/THREONINE PROTEIN KINASE"/>
    <property type="match status" value="1"/>
</dbReference>
<dbReference type="GO" id="GO:0005634">
    <property type="term" value="C:nucleus"/>
    <property type="evidence" value="ECO:0007669"/>
    <property type="project" value="TreeGrafter"/>
</dbReference>
<name>A0AAD3HCB3_9STRA</name>
<protein>
    <recommendedName>
        <fullName evidence="2">non-specific serine/threonine protein kinase</fullName>
        <ecNumber evidence="2">2.7.11.1</ecNumber>
    </recommendedName>
</protein>
<dbReference type="Pfam" id="PF00069">
    <property type="entry name" value="Pkinase"/>
    <property type="match status" value="1"/>
</dbReference>
<evidence type="ECO:0000313" key="13">
    <source>
        <dbReference type="Proteomes" id="UP001054902"/>
    </source>
</evidence>
<evidence type="ECO:0000256" key="5">
    <source>
        <dbReference type="ARBA" id="ARBA00022694"/>
    </source>
</evidence>
<dbReference type="AlphaFoldDB" id="A0AAD3HCB3"/>
<dbReference type="InterPro" id="IPR011009">
    <property type="entry name" value="Kinase-like_dom_sf"/>
</dbReference>
<dbReference type="GO" id="GO:0008033">
    <property type="term" value="P:tRNA processing"/>
    <property type="evidence" value="ECO:0007669"/>
    <property type="project" value="UniProtKB-KW"/>
</dbReference>
<proteinExistence type="inferred from homology"/>
<comment type="catalytic activity">
    <reaction evidence="9">
        <text>L-threonyl-[protein] + ATP = O-phospho-L-threonyl-[protein] + ADP + H(+)</text>
        <dbReference type="Rhea" id="RHEA:46608"/>
        <dbReference type="Rhea" id="RHEA-COMP:11060"/>
        <dbReference type="Rhea" id="RHEA-COMP:11605"/>
        <dbReference type="ChEBI" id="CHEBI:15378"/>
        <dbReference type="ChEBI" id="CHEBI:30013"/>
        <dbReference type="ChEBI" id="CHEBI:30616"/>
        <dbReference type="ChEBI" id="CHEBI:61977"/>
        <dbReference type="ChEBI" id="CHEBI:456216"/>
        <dbReference type="EC" id="2.7.11.1"/>
    </reaction>
</comment>
<dbReference type="SUPFAM" id="SSF56112">
    <property type="entry name" value="Protein kinase-like (PK-like)"/>
    <property type="match status" value="1"/>
</dbReference>
<evidence type="ECO:0000256" key="7">
    <source>
        <dbReference type="ARBA" id="ARBA00022777"/>
    </source>
</evidence>
<evidence type="ECO:0000256" key="9">
    <source>
        <dbReference type="ARBA" id="ARBA00047899"/>
    </source>
</evidence>
<dbReference type="InterPro" id="IPR008266">
    <property type="entry name" value="Tyr_kinase_AS"/>
</dbReference>
<dbReference type="GO" id="GO:0005829">
    <property type="term" value="C:cytosol"/>
    <property type="evidence" value="ECO:0007669"/>
    <property type="project" value="TreeGrafter"/>
</dbReference>
<evidence type="ECO:0000256" key="6">
    <source>
        <dbReference type="ARBA" id="ARBA00022741"/>
    </source>
</evidence>
<dbReference type="GO" id="GO:0070525">
    <property type="term" value="P:tRNA threonylcarbamoyladenosine metabolic process"/>
    <property type="evidence" value="ECO:0007669"/>
    <property type="project" value="TreeGrafter"/>
</dbReference>
<dbReference type="Gene3D" id="3.30.200.20">
    <property type="entry name" value="Phosphorylase Kinase, domain 1"/>
    <property type="match status" value="1"/>
</dbReference>
<comment type="caution">
    <text evidence="12">The sequence shown here is derived from an EMBL/GenBank/DDBJ whole genome shotgun (WGS) entry which is preliminary data.</text>
</comment>
<evidence type="ECO:0000256" key="2">
    <source>
        <dbReference type="ARBA" id="ARBA00012513"/>
    </source>
</evidence>
<dbReference type="PANTHER" id="PTHR12209:SF0">
    <property type="entry name" value="EKC_KEOPS COMPLEX SUBUNIT TP53RK"/>
    <property type="match status" value="1"/>
</dbReference>
<keyword evidence="4" id="KW-0808">Transferase</keyword>
<dbReference type="GO" id="GO:0000408">
    <property type="term" value="C:EKC/KEOPS complex"/>
    <property type="evidence" value="ECO:0007669"/>
    <property type="project" value="TreeGrafter"/>
</dbReference>
<dbReference type="PROSITE" id="PS00109">
    <property type="entry name" value="PROTEIN_KINASE_TYR"/>
    <property type="match status" value="1"/>
</dbReference>
<keyword evidence="13" id="KW-1185">Reference proteome</keyword>
<keyword evidence="5" id="KW-0819">tRNA processing</keyword>
<evidence type="ECO:0000256" key="1">
    <source>
        <dbReference type="ARBA" id="ARBA00010630"/>
    </source>
</evidence>
<feature type="domain" description="Protein kinase" evidence="11">
    <location>
        <begin position="16"/>
        <end position="308"/>
    </location>
</feature>
<organism evidence="12 13">
    <name type="scientific">Chaetoceros tenuissimus</name>
    <dbReference type="NCBI Taxonomy" id="426638"/>
    <lineage>
        <taxon>Eukaryota</taxon>
        <taxon>Sar</taxon>
        <taxon>Stramenopiles</taxon>
        <taxon>Ochrophyta</taxon>
        <taxon>Bacillariophyta</taxon>
        <taxon>Coscinodiscophyceae</taxon>
        <taxon>Chaetocerotophycidae</taxon>
        <taxon>Chaetocerotales</taxon>
        <taxon>Chaetocerotaceae</taxon>
        <taxon>Chaetoceros</taxon>
    </lineage>
</organism>
<accession>A0AAD3HCB3</accession>
<dbReference type="EC" id="2.7.11.1" evidence="2"/>
<dbReference type="EMBL" id="BLLK01000060">
    <property type="protein sequence ID" value="GFH57934.1"/>
    <property type="molecule type" value="Genomic_DNA"/>
</dbReference>
<evidence type="ECO:0000259" key="11">
    <source>
        <dbReference type="PROSITE" id="PS50011"/>
    </source>
</evidence>
<keyword evidence="8" id="KW-0067">ATP-binding</keyword>
<dbReference type="PROSITE" id="PS50011">
    <property type="entry name" value="PROTEIN_KINASE_DOM"/>
    <property type="match status" value="1"/>
</dbReference>
<comment type="similarity">
    <text evidence="1">Belongs to the protein kinase superfamily. BUD32 family.</text>
</comment>
<evidence type="ECO:0000256" key="10">
    <source>
        <dbReference type="ARBA" id="ARBA00048679"/>
    </source>
</evidence>
<dbReference type="InterPro" id="IPR000719">
    <property type="entry name" value="Prot_kinase_dom"/>
</dbReference>
<evidence type="ECO:0000256" key="8">
    <source>
        <dbReference type="ARBA" id="ARBA00022840"/>
    </source>
</evidence>
<dbReference type="GO" id="GO:0004674">
    <property type="term" value="F:protein serine/threonine kinase activity"/>
    <property type="evidence" value="ECO:0007669"/>
    <property type="project" value="UniProtKB-KW"/>
</dbReference>